<keyword evidence="2" id="KW-1185">Reference proteome</keyword>
<dbReference type="InterPro" id="IPR029057">
    <property type="entry name" value="PRTase-like"/>
</dbReference>
<dbReference type="OrthoDB" id="9810066at2"/>
<evidence type="ECO:0000313" key="2">
    <source>
        <dbReference type="Proteomes" id="UP000317315"/>
    </source>
</evidence>
<organism evidence="1 2">
    <name type="scientific">Balnearium lithotrophicum</name>
    <dbReference type="NCBI Taxonomy" id="223788"/>
    <lineage>
        <taxon>Bacteria</taxon>
        <taxon>Pseudomonadati</taxon>
        <taxon>Aquificota</taxon>
        <taxon>Aquificia</taxon>
        <taxon>Desulfurobacteriales</taxon>
        <taxon>Desulfurobacteriaceae</taxon>
        <taxon>Balnearium</taxon>
    </lineage>
</organism>
<dbReference type="CDD" id="cd06223">
    <property type="entry name" value="PRTases_typeI"/>
    <property type="match status" value="1"/>
</dbReference>
<keyword evidence="1" id="KW-0808">Transferase</keyword>
<evidence type="ECO:0000313" key="1">
    <source>
        <dbReference type="EMBL" id="SMO67436.1"/>
    </source>
</evidence>
<proteinExistence type="predicted"/>
<protein>
    <submittedName>
        <fullName evidence="1">Predicted phosphoribosyltransferase</fullName>
    </submittedName>
</protein>
<dbReference type="SUPFAM" id="SSF53271">
    <property type="entry name" value="PRTase-like"/>
    <property type="match status" value="1"/>
</dbReference>
<gene>
    <name evidence="1" type="ORF">SAMN06269117_11739</name>
</gene>
<name>A0A521D6V3_9BACT</name>
<dbReference type="Gene3D" id="3.40.50.2020">
    <property type="match status" value="1"/>
</dbReference>
<dbReference type="GO" id="GO:0016757">
    <property type="term" value="F:glycosyltransferase activity"/>
    <property type="evidence" value="ECO:0007669"/>
    <property type="project" value="UniProtKB-KW"/>
</dbReference>
<accession>A0A521D6V3</accession>
<dbReference type="Gene3D" id="3.30.1310.20">
    <property type="entry name" value="PRTase-like"/>
    <property type="match status" value="1"/>
</dbReference>
<reference evidence="1 2" key="1">
    <citation type="submission" date="2017-05" db="EMBL/GenBank/DDBJ databases">
        <authorList>
            <person name="Varghese N."/>
            <person name="Submissions S."/>
        </authorList>
    </citation>
    <scope>NUCLEOTIDE SEQUENCE [LARGE SCALE GENOMIC DNA]</scope>
    <source>
        <strain evidence="1 2">DSM 16304</strain>
    </source>
</reference>
<dbReference type="AlphaFoldDB" id="A0A521D6V3"/>
<dbReference type="Proteomes" id="UP000317315">
    <property type="component" value="Unassembled WGS sequence"/>
</dbReference>
<dbReference type="InterPro" id="IPR000836">
    <property type="entry name" value="PRTase_dom"/>
</dbReference>
<sequence>MAIFKDRLHGGIEVSKKIELPKNSVIFAIPRGGVPVGYAMAKKKKLPLDIIVVRKLPIPWNPEAGFGAITLDGEVVLNPDFKDYLSPKTIKEIAREVYREVLRRNEVYRSGKGYKKLNGKVAVVVDDGFASGYTAIAAVKFLRKLNPEKVFAVSPVCPVHTKELLERYYDGVYCLIESRELPFAVASFYQDFHDLSDEEVLELIEELKRENLFWPEVK</sequence>
<dbReference type="EMBL" id="FXTM01000017">
    <property type="protein sequence ID" value="SMO67436.1"/>
    <property type="molecule type" value="Genomic_DNA"/>
</dbReference>
<dbReference type="RefSeq" id="WP_142935852.1">
    <property type="nucleotide sequence ID" value="NZ_FXTM01000017.1"/>
</dbReference>
<keyword evidence="1" id="KW-0328">Glycosyltransferase</keyword>